<keyword evidence="2" id="KW-1185">Reference proteome</keyword>
<organism evidence="1 2">
    <name type="scientific">Cladophialophora chaetospira</name>
    <dbReference type="NCBI Taxonomy" id="386627"/>
    <lineage>
        <taxon>Eukaryota</taxon>
        <taxon>Fungi</taxon>
        <taxon>Dikarya</taxon>
        <taxon>Ascomycota</taxon>
        <taxon>Pezizomycotina</taxon>
        <taxon>Eurotiomycetes</taxon>
        <taxon>Chaetothyriomycetidae</taxon>
        <taxon>Chaetothyriales</taxon>
        <taxon>Herpotrichiellaceae</taxon>
        <taxon>Cladophialophora</taxon>
    </lineage>
</organism>
<gene>
    <name evidence="1" type="ORF">H2200_000973</name>
</gene>
<protein>
    <recommendedName>
        <fullName evidence="3">VOC domain-containing protein</fullName>
    </recommendedName>
</protein>
<dbReference type="Proteomes" id="UP001172673">
    <property type="component" value="Unassembled WGS sequence"/>
</dbReference>
<dbReference type="PANTHER" id="PTHR35006">
    <property type="entry name" value="GLYOXALASE FAMILY PROTEIN (AFU_ORTHOLOGUE AFUA_5G14830)"/>
    <property type="match status" value="1"/>
</dbReference>
<proteinExistence type="predicted"/>
<evidence type="ECO:0008006" key="3">
    <source>
        <dbReference type="Google" id="ProtNLM"/>
    </source>
</evidence>
<dbReference type="SUPFAM" id="SSF54593">
    <property type="entry name" value="Glyoxalase/Bleomycin resistance protein/Dihydroxybiphenyl dioxygenase"/>
    <property type="match status" value="1"/>
</dbReference>
<dbReference type="InterPro" id="IPR029068">
    <property type="entry name" value="Glyas_Bleomycin-R_OHBP_Dase"/>
</dbReference>
<comment type="caution">
    <text evidence="1">The sequence shown here is derived from an EMBL/GenBank/DDBJ whole genome shotgun (WGS) entry which is preliminary data.</text>
</comment>
<dbReference type="AlphaFoldDB" id="A0AA38XPK9"/>
<dbReference type="EMBL" id="JAPDRK010000001">
    <property type="protein sequence ID" value="KAJ9617252.1"/>
    <property type="molecule type" value="Genomic_DNA"/>
</dbReference>
<dbReference type="Gene3D" id="3.10.180.10">
    <property type="entry name" value="2,3-Dihydroxybiphenyl 1,2-Dioxygenase, domain 1"/>
    <property type="match status" value="1"/>
</dbReference>
<evidence type="ECO:0000313" key="2">
    <source>
        <dbReference type="Proteomes" id="UP001172673"/>
    </source>
</evidence>
<sequence>MSLHHFSVLVPPNKSEDLITFLKASLAHLDFKEFQRPVPGMVGMGTDRPYLWVDSYHVVEEADINAVQRMLDVTHVAFKANNVEEVRKFHEEGLKAGGKCNGPPGPRPEYAEGYYAAFVRDPACNINFEVACRV</sequence>
<accession>A0AA38XPK9</accession>
<dbReference type="PANTHER" id="PTHR35006:SF2">
    <property type="entry name" value="GLYOXALASE FAMILY PROTEIN (AFU_ORTHOLOGUE AFUA_5G14830)"/>
    <property type="match status" value="1"/>
</dbReference>
<reference evidence="1" key="1">
    <citation type="submission" date="2022-10" db="EMBL/GenBank/DDBJ databases">
        <title>Culturing micro-colonial fungi from biological soil crusts in the Mojave desert and describing Neophaeococcomyces mojavensis, and introducing the new genera and species Taxawa tesnikishii.</title>
        <authorList>
            <person name="Kurbessoian T."/>
            <person name="Stajich J.E."/>
        </authorList>
    </citation>
    <scope>NUCLEOTIDE SEQUENCE</scope>
    <source>
        <strain evidence="1">TK_41</strain>
    </source>
</reference>
<name>A0AA38XPK9_9EURO</name>
<evidence type="ECO:0000313" key="1">
    <source>
        <dbReference type="EMBL" id="KAJ9617252.1"/>
    </source>
</evidence>